<dbReference type="SUPFAM" id="SSF57716">
    <property type="entry name" value="Glucocorticoid receptor-like (DNA-binding domain)"/>
    <property type="match status" value="1"/>
</dbReference>
<dbReference type="SMART" id="SM00898">
    <property type="entry name" value="Fapy_DNA_glyco"/>
    <property type="match status" value="1"/>
</dbReference>
<dbReference type="PROSITE" id="PS51066">
    <property type="entry name" value="ZF_FPG_2"/>
    <property type="match status" value="1"/>
</dbReference>
<reference evidence="18" key="1">
    <citation type="submission" date="2022-10" db="EMBL/GenBank/DDBJ databases">
        <title>The complete genomes of actinobacterial strains from the NBC collection.</title>
        <authorList>
            <person name="Joergensen T.S."/>
            <person name="Alvarez Arevalo M."/>
            <person name="Sterndorff E.B."/>
            <person name="Faurdal D."/>
            <person name="Vuksanovic O."/>
            <person name="Mourched A.-S."/>
            <person name="Charusanti P."/>
            <person name="Shaw S."/>
            <person name="Blin K."/>
            <person name="Weber T."/>
        </authorList>
    </citation>
    <scope>NUCLEOTIDE SEQUENCE</scope>
    <source>
        <strain evidence="18">NBC_01432</strain>
    </source>
</reference>
<dbReference type="InterPro" id="IPR015886">
    <property type="entry name" value="H2TH_FPG"/>
</dbReference>
<evidence type="ECO:0000256" key="8">
    <source>
        <dbReference type="ARBA" id="ARBA00022833"/>
    </source>
</evidence>
<comment type="similarity">
    <text evidence="2">Belongs to the FPG family.</text>
</comment>
<evidence type="ECO:0000259" key="16">
    <source>
        <dbReference type="PROSITE" id="PS51066"/>
    </source>
</evidence>
<keyword evidence="13" id="KW-0326">Glycosidase</keyword>
<evidence type="ECO:0000256" key="3">
    <source>
        <dbReference type="ARBA" id="ARBA00012720"/>
    </source>
</evidence>
<evidence type="ECO:0000256" key="13">
    <source>
        <dbReference type="ARBA" id="ARBA00023295"/>
    </source>
</evidence>
<dbReference type="RefSeq" id="WP_329078956.1">
    <property type="nucleotide sequence ID" value="NZ_CP108849.2"/>
</dbReference>
<evidence type="ECO:0000256" key="11">
    <source>
        <dbReference type="ARBA" id="ARBA00023239"/>
    </source>
</evidence>
<keyword evidence="7" id="KW-0378">Hydrolase</keyword>
<keyword evidence="8" id="KW-0862">Zinc</keyword>
<keyword evidence="10" id="KW-0234">DNA repair</keyword>
<evidence type="ECO:0000256" key="10">
    <source>
        <dbReference type="ARBA" id="ARBA00023204"/>
    </source>
</evidence>
<evidence type="ECO:0000256" key="12">
    <source>
        <dbReference type="ARBA" id="ARBA00023268"/>
    </source>
</evidence>
<comment type="cofactor">
    <cofactor evidence="1">
        <name>Zn(2+)</name>
        <dbReference type="ChEBI" id="CHEBI:29105"/>
    </cofactor>
</comment>
<keyword evidence="6 15" id="KW-0863">Zinc-finger</keyword>
<dbReference type="CDD" id="cd08970">
    <property type="entry name" value="AcNei1_N"/>
    <property type="match status" value="1"/>
</dbReference>
<sequence>MPEGHTIHRLAQDLTKRFAAGPVRVGSPQGRFGESAGLLDGRVMDGASAHGKHLFVGFGGGGWIHVHLGLFGKVALGDTPAPAPTDTVRLHLLNDTSYMELRGPTACALITEPEKRAIHERLGPDPLRRVDLDGNDPERAWARISRSRTTVAALLMDQKVIAGVGNVYRAEVLFRHGIDPYRAGRDLSRAEWDAIWADLVALMREGVRLGRIDTVRPEHLPEAMGRAPRVDDHGGEVYVYRRATMPCHLCGSEIRTASLAARNLFWCPGCQKA</sequence>
<dbReference type="SUPFAM" id="SSF46946">
    <property type="entry name" value="S13-like H2TH domain"/>
    <property type="match status" value="1"/>
</dbReference>
<name>A0ABZ2A9X9_STRNV</name>
<dbReference type="InterPro" id="IPR012319">
    <property type="entry name" value="FPG_cat"/>
</dbReference>
<dbReference type="Pfam" id="PF06831">
    <property type="entry name" value="H2TH"/>
    <property type="match status" value="1"/>
</dbReference>
<keyword evidence="4" id="KW-0479">Metal-binding</keyword>
<evidence type="ECO:0000256" key="2">
    <source>
        <dbReference type="ARBA" id="ARBA00009409"/>
    </source>
</evidence>
<keyword evidence="5" id="KW-0227">DNA damage</keyword>
<evidence type="ECO:0000256" key="14">
    <source>
        <dbReference type="ARBA" id="ARBA00044632"/>
    </source>
</evidence>
<evidence type="ECO:0000313" key="18">
    <source>
        <dbReference type="EMBL" id="WUX55259.1"/>
    </source>
</evidence>
<keyword evidence="11" id="KW-0456">Lyase</keyword>
<proteinExistence type="inferred from homology"/>
<feature type="domain" description="FPG-type" evidence="16">
    <location>
        <begin position="238"/>
        <end position="272"/>
    </location>
</feature>
<dbReference type="EC" id="4.2.99.18" evidence="3"/>
<dbReference type="InterPro" id="IPR010663">
    <property type="entry name" value="Znf_FPG/IleRS"/>
</dbReference>
<keyword evidence="19" id="KW-1185">Reference proteome</keyword>
<evidence type="ECO:0000256" key="7">
    <source>
        <dbReference type="ARBA" id="ARBA00022801"/>
    </source>
</evidence>
<dbReference type="SUPFAM" id="SSF81624">
    <property type="entry name" value="N-terminal domain of MutM-like DNA repair proteins"/>
    <property type="match status" value="1"/>
</dbReference>
<evidence type="ECO:0000256" key="9">
    <source>
        <dbReference type="ARBA" id="ARBA00023125"/>
    </source>
</evidence>
<dbReference type="PROSITE" id="PS01242">
    <property type="entry name" value="ZF_FPG_1"/>
    <property type="match status" value="1"/>
</dbReference>
<gene>
    <name evidence="18" type="ORF">OG442_29090</name>
</gene>
<organism evidence="18 19">
    <name type="scientific">Streptomyces niveus</name>
    <name type="common">Streptomyces spheroides</name>
    <dbReference type="NCBI Taxonomy" id="193462"/>
    <lineage>
        <taxon>Bacteria</taxon>
        <taxon>Bacillati</taxon>
        <taxon>Actinomycetota</taxon>
        <taxon>Actinomycetes</taxon>
        <taxon>Kitasatosporales</taxon>
        <taxon>Streptomycetaceae</taxon>
        <taxon>Streptomyces</taxon>
    </lineage>
</organism>
<dbReference type="EMBL" id="CP109495">
    <property type="protein sequence ID" value="WUX55259.1"/>
    <property type="molecule type" value="Genomic_DNA"/>
</dbReference>
<evidence type="ECO:0000313" key="19">
    <source>
        <dbReference type="Proteomes" id="UP001432209"/>
    </source>
</evidence>
<dbReference type="PANTHER" id="PTHR42697">
    <property type="entry name" value="ENDONUCLEASE 8"/>
    <property type="match status" value="1"/>
</dbReference>
<dbReference type="InterPro" id="IPR035937">
    <property type="entry name" value="FPG_N"/>
</dbReference>
<dbReference type="Pfam" id="PF01149">
    <property type="entry name" value="Fapy_DNA_glyco"/>
    <property type="match status" value="1"/>
</dbReference>
<dbReference type="InterPro" id="IPR015887">
    <property type="entry name" value="DNA_glyclase_Znf_dom_DNA_BS"/>
</dbReference>
<dbReference type="InterPro" id="IPR000214">
    <property type="entry name" value="Znf_DNA_glyclase/AP_lyase"/>
</dbReference>
<feature type="domain" description="Formamidopyrimidine-DNA glycosylase catalytic" evidence="17">
    <location>
        <begin position="1"/>
        <end position="99"/>
    </location>
</feature>
<dbReference type="PANTHER" id="PTHR42697:SF3">
    <property type="entry name" value="ENDONUCLEASE 8 1"/>
    <property type="match status" value="1"/>
</dbReference>
<dbReference type="Pfam" id="PF06827">
    <property type="entry name" value="zf-FPG_IleRS"/>
    <property type="match status" value="1"/>
</dbReference>
<evidence type="ECO:0000259" key="17">
    <source>
        <dbReference type="PROSITE" id="PS51068"/>
    </source>
</evidence>
<evidence type="ECO:0000256" key="5">
    <source>
        <dbReference type="ARBA" id="ARBA00022763"/>
    </source>
</evidence>
<dbReference type="Gene3D" id="3.20.190.10">
    <property type="entry name" value="MutM-like, N-terminal"/>
    <property type="match status" value="1"/>
</dbReference>
<evidence type="ECO:0000256" key="1">
    <source>
        <dbReference type="ARBA" id="ARBA00001947"/>
    </source>
</evidence>
<dbReference type="Proteomes" id="UP001432209">
    <property type="component" value="Chromosome"/>
</dbReference>
<dbReference type="Gene3D" id="1.10.8.50">
    <property type="match status" value="1"/>
</dbReference>
<accession>A0ABZ2A9X9</accession>
<dbReference type="SMART" id="SM01232">
    <property type="entry name" value="H2TH"/>
    <property type="match status" value="1"/>
</dbReference>
<comment type="catalytic activity">
    <reaction evidence="14">
        <text>2'-deoxyribonucleotide-(2'-deoxyribose 5'-phosphate)-2'-deoxyribonucleotide-DNA = a 3'-end 2'-deoxyribonucleotide-(2,3-dehydro-2,3-deoxyribose 5'-phosphate)-DNA + a 5'-end 5'-phospho-2'-deoxyribonucleoside-DNA + H(+)</text>
        <dbReference type="Rhea" id="RHEA:66592"/>
        <dbReference type="Rhea" id="RHEA-COMP:13180"/>
        <dbReference type="Rhea" id="RHEA-COMP:16897"/>
        <dbReference type="Rhea" id="RHEA-COMP:17067"/>
        <dbReference type="ChEBI" id="CHEBI:15378"/>
        <dbReference type="ChEBI" id="CHEBI:136412"/>
        <dbReference type="ChEBI" id="CHEBI:157695"/>
        <dbReference type="ChEBI" id="CHEBI:167181"/>
        <dbReference type="EC" id="4.2.99.18"/>
    </reaction>
</comment>
<evidence type="ECO:0000256" key="6">
    <source>
        <dbReference type="ARBA" id="ARBA00022771"/>
    </source>
</evidence>
<keyword evidence="12" id="KW-0511">Multifunctional enzyme</keyword>
<keyword evidence="9" id="KW-0238">DNA-binding</keyword>
<protein>
    <recommendedName>
        <fullName evidence="3">DNA-(apurinic or apyrimidinic site) lyase</fullName>
        <ecNumber evidence="3">4.2.99.18</ecNumber>
    </recommendedName>
</protein>
<evidence type="ECO:0000256" key="4">
    <source>
        <dbReference type="ARBA" id="ARBA00022723"/>
    </source>
</evidence>
<dbReference type="PROSITE" id="PS51068">
    <property type="entry name" value="FPG_CAT"/>
    <property type="match status" value="1"/>
</dbReference>
<dbReference type="InterPro" id="IPR010979">
    <property type="entry name" value="Ribosomal_uS13-like_H2TH"/>
</dbReference>
<evidence type="ECO:0000256" key="15">
    <source>
        <dbReference type="PROSITE-ProRule" id="PRU00391"/>
    </source>
</evidence>